<sequence length="126" mass="12965">MALEIMKIVVGASTVTDVVPTATRLFYQVPALTTGPTTLSIDAADFLQDDGNAATTLPTLDANNSYYNVFINGVLQMSGLSVYTPGATGVGSLAITVPTGESISEDTVVVLEIVSYAPTSTTTITG</sequence>
<dbReference type="InterPro" id="IPR025237">
    <property type="entry name" value="DUF4183"/>
</dbReference>
<reference evidence="3" key="1">
    <citation type="submission" date="2016-10" db="EMBL/GenBank/DDBJ databases">
        <authorList>
            <person name="Varghese N."/>
            <person name="Submissions S."/>
        </authorList>
    </citation>
    <scope>NUCLEOTIDE SEQUENCE [LARGE SCALE GENOMIC DNA]</scope>
    <source>
        <strain evidence="3">OK042</strain>
    </source>
</reference>
<dbReference type="AlphaFoldDB" id="A0A1I3WND7"/>
<accession>A0A1I3WND7</accession>
<organism evidence="2 3">
    <name type="scientific">Brevibacillus centrosporus</name>
    <dbReference type="NCBI Taxonomy" id="54910"/>
    <lineage>
        <taxon>Bacteria</taxon>
        <taxon>Bacillati</taxon>
        <taxon>Bacillota</taxon>
        <taxon>Bacilli</taxon>
        <taxon>Bacillales</taxon>
        <taxon>Paenibacillaceae</taxon>
        <taxon>Brevibacillus</taxon>
    </lineage>
</organism>
<evidence type="ECO:0000313" key="3">
    <source>
        <dbReference type="Proteomes" id="UP000198915"/>
    </source>
</evidence>
<dbReference type="Proteomes" id="UP000198915">
    <property type="component" value="Unassembled WGS sequence"/>
</dbReference>
<dbReference type="STRING" id="1884381.SAMN05518846_108186"/>
<keyword evidence="3" id="KW-1185">Reference proteome</keyword>
<protein>
    <recommendedName>
        <fullName evidence="1">DUF4183 domain-containing protein</fullName>
    </recommendedName>
</protein>
<gene>
    <name evidence="2" type="ORF">SAMN05518846_108186</name>
</gene>
<name>A0A1I3WND7_9BACL</name>
<dbReference type="EMBL" id="FORT01000008">
    <property type="protein sequence ID" value="SFK07976.1"/>
    <property type="molecule type" value="Genomic_DNA"/>
</dbReference>
<feature type="domain" description="DUF4183" evidence="1">
    <location>
        <begin position="43"/>
        <end position="113"/>
    </location>
</feature>
<proteinExistence type="predicted"/>
<evidence type="ECO:0000259" key="1">
    <source>
        <dbReference type="Pfam" id="PF13799"/>
    </source>
</evidence>
<evidence type="ECO:0000313" key="2">
    <source>
        <dbReference type="EMBL" id="SFK07976.1"/>
    </source>
</evidence>
<dbReference type="Pfam" id="PF13799">
    <property type="entry name" value="DUF4183"/>
    <property type="match status" value="1"/>
</dbReference>
<dbReference type="RefSeq" id="WP_092269415.1">
    <property type="nucleotide sequence ID" value="NZ_CP183838.1"/>
</dbReference>